<keyword evidence="2" id="KW-1185">Reference proteome</keyword>
<dbReference type="InterPro" id="IPR008651">
    <property type="entry name" value="Uncharacterised_HicB"/>
</dbReference>
<evidence type="ECO:0000313" key="2">
    <source>
        <dbReference type="Proteomes" id="UP000783871"/>
    </source>
</evidence>
<dbReference type="InterPro" id="IPR013321">
    <property type="entry name" value="Arc_rbn_hlx_hlx"/>
</dbReference>
<dbReference type="Pfam" id="PF05534">
    <property type="entry name" value="HicB"/>
    <property type="match status" value="1"/>
</dbReference>
<dbReference type="RefSeq" id="WP_168001754.1">
    <property type="nucleotide sequence ID" value="NZ_JAATEO010000015.1"/>
</dbReference>
<dbReference type="InterPro" id="IPR010985">
    <property type="entry name" value="Ribbon_hlx_hlx"/>
</dbReference>
<gene>
    <name evidence="1" type="ORF">HCJ94_15670</name>
</gene>
<accession>A0ABX0Z6B0</accession>
<reference evidence="1 2" key="1">
    <citation type="submission" date="2020-03" db="EMBL/GenBank/DDBJ databases">
        <title>WGS of actinomycetes isolated from Thailand.</title>
        <authorList>
            <person name="Thawai C."/>
        </authorList>
    </citation>
    <scope>NUCLEOTIDE SEQUENCE [LARGE SCALE GENOMIC DNA]</scope>
    <source>
        <strain evidence="1 2">HSS6-12</strain>
    </source>
</reference>
<dbReference type="Proteomes" id="UP000783871">
    <property type="component" value="Unassembled WGS sequence"/>
</dbReference>
<sequence length="157" mass="16610">MNLAPYLADLDAALARTAAAGDDETRRTAALLAAALEPAARLALLTALSDFAAEVTDRLAGPVVEVRLDGRDAAVVVTDLPEPEESATEPPVLEASGETSRVTLRLPEELKVRAEEAAGAQGVSLNTWLVRSVQESLERRGRRSGLVRSRISGWVVG</sequence>
<proteinExistence type="predicted"/>
<name>A0ABX0Z6B0_9ACTN</name>
<dbReference type="SUPFAM" id="SSF47598">
    <property type="entry name" value="Ribbon-helix-helix"/>
    <property type="match status" value="1"/>
</dbReference>
<dbReference type="Gene3D" id="1.10.1220.10">
    <property type="entry name" value="Met repressor-like"/>
    <property type="match status" value="1"/>
</dbReference>
<comment type="caution">
    <text evidence="1">The sequence shown here is derived from an EMBL/GenBank/DDBJ whole genome shotgun (WGS) entry which is preliminary data.</text>
</comment>
<evidence type="ECO:0000313" key="1">
    <source>
        <dbReference type="EMBL" id="NJP33385.1"/>
    </source>
</evidence>
<dbReference type="EMBL" id="JAATEO010000015">
    <property type="protein sequence ID" value="NJP33385.1"/>
    <property type="molecule type" value="Genomic_DNA"/>
</dbReference>
<organism evidence="1 2">
    <name type="scientific">Micromonospora thermarum</name>
    <dbReference type="NCBI Taxonomy" id="2720024"/>
    <lineage>
        <taxon>Bacteria</taxon>
        <taxon>Bacillati</taxon>
        <taxon>Actinomycetota</taxon>
        <taxon>Actinomycetes</taxon>
        <taxon>Micromonosporales</taxon>
        <taxon>Micromonosporaceae</taxon>
        <taxon>Micromonospora</taxon>
    </lineage>
</organism>
<protein>
    <submittedName>
        <fullName evidence="1">Toxin-antitoxin system HicB family antitoxin</fullName>
    </submittedName>
</protein>